<gene>
    <name evidence="1" type="ORF">CISG_09168</name>
</gene>
<dbReference type="Proteomes" id="UP000054559">
    <property type="component" value="Unassembled WGS sequence"/>
</dbReference>
<accession>A0A0J8RC72</accession>
<dbReference type="EMBL" id="DS268202">
    <property type="protein sequence ID" value="KMU81498.1"/>
    <property type="molecule type" value="Genomic_DNA"/>
</dbReference>
<name>A0A0J8RC72_COCIT</name>
<evidence type="ECO:0000313" key="1">
    <source>
        <dbReference type="EMBL" id="KMU81498.1"/>
    </source>
</evidence>
<reference evidence="2" key="1">
    <citation type="journal article" date="2010" name="Genome Res.">
        <title>Population genomic sequencing of Coccidioides fungi reveals recent hybridization and transposon control.</title>
        <authorList>
            <person name="Neafsey D.E."/>
            <person name="Barker B.M."/>
            <person name="Sharpton T.J."/>
            <person name="Stajich J.E."/>
            <person name="Park D.J."/>
            <person name="Whiston E."/>
            <person name="Hung C.-Y."/>
            <person name="McMahan C."/>
            <person name="White J."/>
            <person name="Sykes S."/>
            <person name="Heiman D."/>
            <person name="Young S."/>
            <person name="Zeng Q."/>
            <person name="Abouelleil A."/>
            <person name="Aftuck L."/>
            <person name="Bessette D."/>
            <person name="Brown A."/>
            <person name="FitzGerald M."/>
            <person name="Lui A."/>
            <person name="Macdonald J.P."/>
            <person name="Priest M."/>
            <person name="Orbach M.J."/>
            <person name="Galgiani J.N."/>
            <person name="Kirkland T.N."/>
            <person name="Cole G.T."/>
            <person name="Birren B.W."/>
            <person name="Henn M.R."/>
            <person name="Taylor J.W."/>
            <person name="Rounsley S.D."/>
        </authorList>
    </citation>
    <scope>NUCLEOTIDE SEQUENCE [LARGE SCALE GENOMIC DNA]</scope>
    <source>
        <strain evidence="2">RMSCC 3703</strain>
    </source>
</reference>
<evidence type="ECO:0000313" key="2">
    <source>
        <dbReference type="Proteomes" id="UP000054559"/>
    </source>
</evidence>
<dbReference type="AlphaFoldDB" id="A0A0J8RC72"/>
<protein>
    <submittedName>
        <fullName evidence="1">Uncharacterized protein</fullName>
    </submittedName>
</protein>
<proteinExistence type="predicted"/>
<sequence>MFLEIATLIGRQCKRDVEQALAPLAETKHDLGIVWDDMSGWRGWKFGPKRRILDGVPGLRGELACRSSEQGFRASGDLHHTGSREIIPEDSARRERYGFPQSWHHLVSEQTGVSGTPIPDNFPLYFLPSRRWLSNKTTRTSIQAETWPGPSKSWSLTMNVLLITDWDLAPRLSLISGLHTEYRLSTFLKFAVNAASCRELHRSS</sequence>
<organism evidence="1 2">
    <name type="scientific">Coccidioides immitis RMSCC 3703</name>
    <dbReference type="NCBI Taxonomy" id="454286"/>
    <lineage>
        <taxon>Eukaryota</taxon>
        <taxon>Fungi</taxon>
        <taxon>Dikarya</taxon>
        <taxon>Ascomycota</taxon>
        <taxon>Pezizomycotina</taxon>
        <taxon>Eurotiomycetes</taxon>
        <taxon>Eurotiomycetidae</taxon>
        <taxon>Onygenales</taxon>
        <taxon>Onygenaceae</taxon>
        <taxon>Coccidioides</taxon>
    </lineage>
</organism>